<evidence type="ECO:0000313" key="2">
    <source>
        <dbReference type="EMBL" id="KAK1597852.1"/>
    </source>
</evidence>
<evidence type="ECO:0000313" key="3">
    <source>
        <dbReference type="Proteomes" id="UP001230504"/>
    </source>
</evidence>
<protein>
    <submittedName>
        <fullName evidence="2">Uncharacterized protein</fullName>
    </submittedName>
</protein>
<reference evidence="2" key="1">
    <citation type="submission" date="2021-06" db="EMBL/GenBank/DDBJ databases">
        <title>Comparative genomics, transcriptomics and evolutionary studies reveal genomic signatures of adaptation to plant cell wall in hemibiotrophic fungi.</title>
        <authorList>
            <consortium name="DOE Joint Genome Institute"/>
            <person name="Baroncelli R."/>
            <person name="Diaz J.F."/>
            <person name="Benocci T."/>
            <person name="Peng M."/>
            <person name="Battaglia E."/>
            <person name="Haridas S."/>
            <person name="Andreopoulos W."/>
            <person name="Labutti K."/>
            <person name="Pangilinan J."/>
            <person name="Floch G.L."/>
            <person name="Makela M.R."/>
            <person name="Henrissat B."/>
            <person name="Grigoriev I.V."/>
            <person name="Crouch J.A."/>
            <person name="De Vries R.P."/>
            <person name="Sukno S.A."/>
            <person name="Thon M.R."/>
        </authorList>
    </citation>
    <scope>NUCLEOTIDE SEQUENCE</scope>
    <source>
        <strain evidence="2">CBS 125086</strain>
    </source>
</reference>
<evidence type="ECO:0000256" key="1">
    <source>
        <dbReference type="SAM" id="SignalP"/>
    </source>
</evidence>
<feature type="signal peptide" evidence="1">
    <location>
        <begin position="1"/>
        <end position="24"/>
    </location>
</feature>
<dbReference type="SUPFAM" id="SSF63829">
    <property type="entry name" value="Calcium-dependent phosphotriesterase"/>
    <property type="match status" value="1"/>
</dbReference>
<dbReference type="GeneID" id="85446923"/>
<dbReference type="PANTHER" id="PTHR11799">
    <property type="entry name" value="PARAOXONASE"/>
    <property type="match status" value="1"/>
</dbReference>
<dbReference type="EMBL" id="JAHLJV010000006">
    <property type="protein sequence ID" value="KAK1597852.1"/>
    <property type="molecule type" value="Genomic_DNA"/>
</dbReference>
<feature type="chain" id="PRO_5041949607" evidence="1">
    <location>
        <begin position="25"/>
        <end position="325"/>
    </location>
</feature>
<dbReference type="InterPro" id="IPR011042">
    <property type="entry name" value="6-blade_b-propeller_TolB-like"/>
</dbReference>
<sequence>MGFILQTSVIFAVIFAVALQLVLKDPKGDVSFCSVSSGCKRVSERHRYPNGLVRGRDGLIFVPSAMAGGIQVYRVLPEDEGPQKVAEIPMPYSIDNLSVDGKGDIYAAVFPRGIEILQAIKDPAATVEYAVGCRWRRQMSVLIPDPRFLTHSGEEDLELREESPKGWEMHLQIKPNCLPIADGLGLTYRDPQRCTVFSVHLPTALFLFDATVQEDFESVACRPRSFVLNVVLGNYKTRTLLVYKSCGRGSSPSCFRRKPGFGRTTARKEWGFRLLELNRRGPVTEASWRFSAHQNFPPILELLSLGPPPSAPRNSMGGTLVGLSR</sequence>
<name>A0AAD8QA71_9PEZI</name>
<accession>A0AAD8QA71</accession>
<organism evidence="2 3">
    <name type="scientific">Colletotrichum navitas</name>
    <dbReference type="NCBI Taxonomy" id="681940"/>
    <lineage>
        <taxon>Eukaryota</taxon>
        <taxon>Fungi</taxon>
        <taxon>Dikarya</taxon>
        <taxon>Ascomycota</taxon>
        <taxon>Pezizomycotina</taxon>
        <taxon>Sordariomycetes</taxon>
        <taxon>Hypocreomycetidae</taxon>
        <taxon>Glomerellales</taxon>
        <taxon>Glomerellaceae</taxon>
        <taxon>Colletotrichum</taxon>
        <taxon>Colletotrichum graminicola species complex</taxon>
    </lineage>
</organism>
<dbReference type="Gene3D" id="2.120.10.30">
    <property type="entry name" value="TolB, C-terminal domain"/>
    <property type="match status" value="1"/>
</dbReference>
<dbReference type="PANTHER" id="PTHR11799:SF12">
    <property type="entry name" value="PARAOXONASE-RELATED"/>
    <property type="match status" value="1"/>
</dbReference>
<dbReference type="RefSeq" id="XP_060418598.1">
    <property type="nucleotide sequence ID" value="XM_060562683.1"/>
</dbReference>
<dbReference type="InterPro" id="IPR051288">
    <property type="entry name" value="Serum_paraoxonase/arylesterase"/>
</dbReference>
<keyword evidence="1" id="KW-0732">Signal</keyword>
<dbReference type="Proteomes" id="UP001230504">
    <property type="component" value="Unassembled WGS sequence"/>
</dbReference>
<keyword evidence="3" id="KW-1185">Reference proteome</keyword>
<dbReference type="AlphaFoldDB" id="A0AAD8QA71"/>
<proteinExistence type="predicted"/>
<comment type="caution">
    <text evidence="2">The sequence shown here is derived from an EMBL/GenBank/DDBJ whole genome shotgun (WGS) entry which is preliminary data.</text>
</comment>
<gene>
    <name evidence="2" type="ORF">LY79DRAFT_656168</name>
</gene>